<dbReference type="SUPFAM" id="SSF46689">
    <property type="entry name" value="Homeodomain-like"/>
    <property type="match status" value="1"/>
</dbReference>
<keyword evidence="1" id="KW-0805">Transcription regulation</keyword>
<evidence type="ECO:0000256" key="3">
    <source>
        <dbReference type="ARBA" id="ARBA00023163"/>
    </source>
</evidence>
<keyword evidence="4" id="KW-0812">Transmembrane</keyword>
<keyword evidence="4" id="KW-0472">Membrane</keyword>
<evidence type="ECO:0000313" key="7">
    <source>
        <dbReference type="Proteomes" id="UP000609064"/>
    </source>
</evidence>
<protein>
    <recommendedName>
        <fullName evidence="5">HTH araC/xylS-type domain-containing protein</fullName>
    </recommendedName>
</protein>
<dbReference type="PROSITE" id="PS01124">
    <property type="entry name" value="HTH_ARAC_FAMILY_2"/>
    <property type="match status" value="1"/>
</dbReference>
<keyword evidence="4" id="KW-1133">Transmembrane helix</keyword>
<dbReference type="GO" id="GO:0043565">
    <property type="term" value="F:sequence-specific DNA binding"/>
    <property type="evidence" value="ECO:0007669"/>
    <property type="project" value="InterPro"/>
</dbReference>
<feature type="domain" description="HTH araC/xylS-type" evidence="5">
    <location>
        <begin position="267"/>
        <end position="369"/>
    </location>
</feature>
<dbReference type="RefSeq" id="WP_188768674.1">
    <property type="nucleotide sequence ID" value="NZ_BMKK01000009.1"/>
</dbReference>
<feature type="transmembrane region" description="Helical" evidence="4">
    <location>
        <begin position="91"/>
        <end position="112"/>
    </location>
</feature>
<evidence type="ECO:0000256" key="4">
    <source>
        <dbReference type="SAM" id="Phobius"/>
    </source>
</evidence>
<dbReference type="PANTHER" id="PTHR43280:SF28">
    <property type="entry name" value="HTH-TYPE TRANSCRIPTIONAL ACTIVATOR RHAS"/>
    <property type="match status" value="1"/>
</dbReference>
<dbReference type="Gene3D" id="1.10.10.60">
    <property type="entry name" value="Homeodomain-like"/>
    <property type="match status" value="2"/>
</dbReference>
<gene>
    <name evidence="6" type="ORF">GCM10011514_39610</name>
</gene>
<feature type="transmembrane region" description="Helical" evidence="4">
    <location>
        <begin position="55"/>
        <end position="76"/>
    </location>
</feature>
<feature type="transmembrane region" description="Helical" evidence="4">
    <location>
        <begin position="197"/>
        <end position="214"/>
    </location>
</feature>
<proteinExistence type="predicted"/>
<reference evidence="6" key="1">
    <citation type="journal article" date="2014" name="Int. J. Syst. Evol. Microbiol.">
        <title>Complete genome sequence of Corynebacterium casei LMG S-19264T (=DSM 44701T), isolated from a smear-ripened cheese.</title>
        <authorList>
            <consortium name="US DOE Joint Genome Institute (JGI-PGF)"/>
            <person name="Walter F."/>
            <person name="Albersmeier A."/>
            <person name="Kalinowski J."/>
            <person name="Ruckert C."/>
        </authorList>
    </citation>
    <scope>NUCLEOTIDE SEQUENCE</scope>
    <source>
        <strain evidence="6">CGMCC 1.15958</strain>
    </source>
</reference>
<evidence type="ECO:0000256" key="2">
    <source>
        <dbReference type="ARBA" id="ARBA00023125"/>
    </source>
</evidence>
<reference evidence="6" key="2">
    <citation type="submission" date="2020-09" db="EMBL/GenBank/DDBJ databases">
        <authorList>
            <person name="Sun Q."/>
            <person name="Zhou Y."/>
        </authorList>
    </citation>
    <scope>NUCLEOTIDE SEQUENCE</scope>
    <source>
        <strain evidence="6">CGMCC 1.15958</strain>
    </source>
</reference>
<comment type="caution">
    <text evidence="6">The sequence shown here is derived from an EMBL/GenBank/DDBJ whole genome shotgun (WGS) entry which is preliminary data.</text>
</comment>
<dbReference type="Proteomes" id="UP000609064">
    <property type="component" value="Unassembled WGS sequence"/>
</dbReference>
<name>A0A916Z1R4_9BACT</name>
<sequence>MIYLIGICIAFFLALIILTKTGRNIADVILGIWMIVIGLHLASYYGFITNNIFKYPFLLGLNIPIPFFHGVFLYLYVEALTQPHNFTSKKWLLHFILPVFIIVLHVPFYLLSNAEKVIVFQNEGKGYEAVMDCTSFLLNVSGILYVIITNRLLGLHKKSILNQFSNQEKINLNWLRFLFYAMSLMWVLIIGFHDDTLIFSAASIFVVFIGYFGIKQVGIFTNQLPENIEQEAITELVSIINESNVEKKKYAKSGLNEVMTKDLHLRLKSMMATEKLFTEPELTLSDLAARLYIHPNYLSQIINEIEGVNFYDYINNLRVEEFKRLVVLPQNQKFTLLALAFECGFNSKSAFNRFFKKSTDLSPSEYVKQVL</sequence>
<dbReference type="InterPro" id="IPR018060">
    <property type="entry name" value="HTH_AraC"/>
</dbReference>
<dbReference type="PANTHER" id="PTHR43280">
    <property type="entry name" value="ARAC-FAMILY TRANSCRIPTIONAL REGULATOR"/>
    <property type="match status" value="1"/>
</dbReference>
<dbReference type="InterPro" id="IPR009057">
    <property type="entry name" value="Homeodomain-like_sf"/>
</dbReference>
<dbReference type="GO" id="GO:0003700">
    <property type="term" value="F:DNA-binding transcription factor activity"/>
    <property type="evidence" value="ECO:0007669"/>
    <property type="project" value="InterPro"/>
</dbReference>
<feature type="transmembrane region" description="Helical" evidence="4">
    <location>
        <begin position="29"/>
        <end position="48"/>
    </location>
</feature>
<dbReference type="SMART" id="SM00342">
    <property type="entry name" value="HTH_ARAC"/>
    <property type="match status" value="1"/>
</dbReference>
<dbReference type="EMBL" id="BMKK01000009">
    <property type="protein sequence ID" value="GGD71562.1"/>
    <property type="molecule type" value="Genomic_DNA"/>
</dbReference>
<evidence type="ECO:0000259" key="5">
    <source>
        <dbReference type="PROSITE" id="PS01124"/>
    </source>
</evidence>
<dbReference type="Pfam" id="PF12833">
    <property type="entry name" value="HTH_18"/>
    <property type="match status" value="1"/>
</dbReference>
<keyword evidence="2" id="KW-0238">DNA-binding</keyword>
<organism evidence="6 7">
    <name type="scientific">Emticicia aquatilis</name>
    <dbReference type="NCBI Taxonomy" id="1537369"/>
    <lineage>
        <taxon>Bacteria</taxon>
        <taxon>Pseudomonadati</taxon>
        <taxon>Bacteroidota</taxon>
        <taxon>Cytophagia</taxon>
        <taxon>Cytophagales</taxon>
        <taxon>Leadbetterellaceae</taxon>
        <taxon>Emticicia</taxon>
    </lineage>
</organism>
<evidence type="ECO:0000313" key="6">
    <source>
        <dbReference type="EMBL" id="GGD71562.1"/>
    </source>
</evidence>
<feature type="transmembrane region" description="Helical" evidence="4">
    <location>
        <begin position="133"/>
        <end position="153"/>
    </location>
</feature>
<feature type="transmembrane region" description="Helical" evidence="4">
    <location>
        <begin position="173"/>
        <end position="190"/>
    </location>
</feature>
<keyword evidence="3" id="KW-0804">Transcription</keyword>
<evidence type="ECO:0000256" key="1">
    <source>
        <dbReference type="ARBA" id="ARBA00023015"/>
    </source>
</evidence>
<dbReference type="AlphaFoldDB" id="A0A916Z1R4"/>
<keyword evidence="7" id="KW-1185">Reference proteome</keyword>
<accession>A0A916Z1R4</accession>